<dbReference type="InterPro" id="IPR004843">
    <property type="entry name" value="Calcineurin-like_PHP"/>
</dbReference>
<accession>A0A1Y6K5V8</accession>
<proteinExistence type="predicted"/>
<evidence type="ECO:0000313" key="3">
    <source>
        <dbReference type="Proteomes" id="UP000195514"/>
    </source>
</evidence>
<protein>
    <recommendedName>
        <fullName evidence="1">Calcineurin-like phosphoesterase domain-containing protein</fullName>
    </recommendedName>
</protein>
<reference evidence="3" key="1">
    <citation type="submission" date="2017-05" db="EMBL/GenBank/DDBJ databases">
        <authorList>
            <person name="Kirkegaard R."/>
            <person name="Mcilroy J S."/>
        </authorList>
    </citation>
    <scope>NUCLEOTIDE SEQUENCE [LARGE SCALE GENOMIC DNA]</scope>
</reference>
<dbReference type="Gene3D" id="3.60.21.10">
    <property type="match status" value="1"/>
</dbReference>
<evidence type="ECO:0000313" key="2">
    <source>
        <dbReference type="EMBL" id="SMX55004.1"/>
    </source>
</evidence>
<dbReference type="OrthoDB" id="9783591at2"/>
<dbReference type="AlphaFoldDB" id="A0A1Y6K5V8"/>
<sequence>MNLLAVSDIESPLIYSQNISKRFQEIDIVISCGDLSYHYLEYIISSLDIPLYFVRGNHAREIEYGSGGTRHAPWGGIDLHKKVIRRKDSGLILSGIQGCIRYNLGDYQYTQQEMWLLVMKLVPSLLMNKIRFGRYLDIFVSHAPPWGIHDEKDRAHHGAKAFLWLIKVFQPTFHLHGHIHVYSPSTITETIFGNTTVHNAFGFRTLTFDFPPKTSS</sequence>
<keyword evidence="3" id="KW-1185">Reference proteome</keyword>
<dbReference type="KEGG" id="abat:CFX1CAM_1939"/>
<dbReference type="InterPro" id="IPR029052">
    <property type="entry name" value="Metallo-depent_PP-like"/>
</dbReference>
<gene>
    <name evidence="2" type="ORF">CFX1CAM_1939</name>
</gene>
<dbReference type="RefSeq" id="WP_087862801.1">
    <property type="nucleotide sequence ID" value="NZ_LT859958.1"/>
</dbReference>
<dbReference type="EMBL" id="LT859958">
    <property type="protein sequence ID" value="SMX55004.1"/>
    <property type="molecule type" value="Genomic_DNA"/>
</dbReference>
<dbReference type="SUPFAM" id="SSF56300">
    <property type="entry name" value="Metallo-dependent phosphatases"/>
    <property type="match status" value="1"/>
</dbReference>
<name>A0A1Y6K5V8_9CHLR</name>
<organism evidence="2 3">
    <name type="scientific">Candidatus Brevifilum fermentans</name>
    <dbReference type="NCBI Taxonomy" id="1986204"/>
    <lineage>
        <taxon>Bacteria</taxon>
        <taxon>Bacillati</taxon>
        <taxon>Chloroflexota</taxon>
        <taxon>Anaerolineae</taxon>
        <taxon>Anaerolineales</taxon>
        <taxon>Anaerolineaceae</taxon>
        <taxon>Candidatus Brevifilum</taxon>
    </lineage>
</organism>
<feature type="domain" description="Calcineurin-like phosphoesterase" evidence="1">
    <location>
        <begin position="2"/>
        <end position="182"/>
    </location>
</feature>
<dbReference type="Pfam" id="PF00149">
    <property type="entry name" value="Metallophos"/>
    <property type="match status" value="1"/>
</dbReference>
<evidence type="ECO:0000259" key="1">
    <source>
        <dbReference type="Pfam" id="PF00149"/>
    </source>
</evidence>
<dbReference type="GO" id="GO:0016787">
    <property type="term" value="F:hydrolase activity"/>
    <property type="evidence" value="ECO:0007669"/>
    <property type="project" value="InterPro"/>
</dbReference>
<dbReference type="Proteomes" id="UP000195514">
    <property type="component" value="Chromosome I"/>
</dbReference>